<evidence type="ECO:0000256" key="2">
    <source>
        <dbReference type="ARBA" id="ARBA00022692"/>
    </source>
</evidence>
<dbReference type="PANTHER" id="PTHR42718">
    <property type="entry name" value="MAJOR FACILITATOR SUPERFAMILY MULTIDRUG TRANSPORTER MFSC"/>
    <property type="match status" value="1"/>
</dbReference>
<keyword evidence="2 6" id="KW-0812">Transmembrane</keyword>
<evidence type="ECO:0000313" key="8">
    <source>
        <dbReference type="EMBL" id="MFD2416788.1"/>
    </source>
</evidence>
<name>A0ABW5FPM4_9PSEU</name>
<evidence type="ECO:0000256" key="4">
    <source>
        <dbReference type="ARBA" id="ARBA00023136"/>
    </source>
</evidence>
<feature type="region of interest" description="Disordered" evidence="5">
    <location>
        <begin position="146"/>
        <end position="165"/>
    </location>
</feature>
<feature type="transmembrane region" description="Helical" evidence="6">
    <location>
        <begin position="55"/>
        <end position="74"/>
    </location>
</feature>
<dbReference type="InterPro" id="IPR036259">
    <property type="entry name" value="MFS_trans_sf"/>
</dbReference>
<keyword evidence="9" id="KW-1185">Reference proteome</keyword>
<proteinExistence type="predicted"/>
<gene>
    <name evidence="8" type="ORF">ACFSXZ_10690</name>
</gene>
<dbReference type="PANTHER" id="PTHR42718:SF42">
    <property type="entry name" value="EXPORT PROTEIN"/>
    <property type="match status" value="1"/>
</dbReference>
<keyword evidence="4 6" id="KW-0472">Membrane</keyword>
<evidence type="ECO:0000256" key="6">
    <source>
        <dbReference type="SAM" id="Phobius"/>
    </source>
</evidence>
<feature type="domain" description="Major facilitator superfamily (MFS) profile" evidence="7">
    <location>
        <begin position="17"/>
        <end position="165"/>
    </location>
</feature>
<dbReference type="InterPro" id="IPR020846">
    <property type="entry name" value="MFS_dom"/>
</dbReference>
<dbReference type="SUPFAM" id="SSF103473">
    <property type="entry name" value="MFS general substrate transporter"/>
    <property type="match status" value="1"/>
</dbReference>
<sequence>MGEPSPGHPAGSRRWASLAAICTAAAIVWFAFANLGVALPRIADEFATDLSTLQWANNAFSLVAGALVIAAGNFGDLFGRRRMLEAGLALLALFSVVAAVSPSAGVLVLGRGLMGIGAALVLPATLALIPPQFSGRVARWAWPSSARSRGASPCGRRKAPWPPRA</sequence>
<dbReference type="RefSeq" id="WP_378263894.1">
    <property type="nucleotide sequence ID" value="NZ_JBHUKR010000006.1"/>
</dbReference>
<evidence type="ECO:0000256" key="3">
    <source>
        <dbReference type="ARBA" id="ARBA00022989"/>
    </source>
</evidence>
<dbReference type="InterPro" id="IPR011701">
    <property type="entry name" value="MFS"/>
</dbReference>
<reference evidence="9" key="1">
    <citation type="journal article" date="2019" name="Int. J. Syst. Evol. Microbiol.">
        <title>The Global Catalogue of Microorganisms (GCM) 10K type strain sequencing project: providing services to taxonomists for standard genome sequencing and annotation.</title>
        <authorList>
            <consortium name="The Broad Institute Genomics Platform"/>
            <consortium name="The Broad Institute Genome Sequencing Center for Infectious Disease"/>
            <person name="Wu L."/>
            <person name="Ma J."/>
        </authorList>
    </citation>
    <scope>NUCLEOTIDE SEQUENCE [LARGE SCALE GENOMIC DNA]</scope>
    <source>
        <strain evidence="9">CGMCC 4.7645</strain>
    </source>
</reference>
<evidence type="ECO:0000259" key="7">
    <source>
        <dbReference type="PROSITE" id="PS50850"/>
    </source>
</evidence>
<evidence type="ECO:0000313" key="9">
    <source>
        <dbReference type="Proteomes" id="UP001597417"/>
    </source>
</evidence>
<feature type="transmembrane region" description="Helical" evidence="6">
    <location>
        <begin position="86"/>
        <end position="106"/>
    </location>
</feature>
<protein>
    <submittedName>
        <fullName evidence="8">MFS transporter</fullName>
    </submittedName>
</protein>
<dbReference type="EMBL" id="JBHUKR010000006">
    <property type="protein sequence ID" value="MFD2416788.1"/>
    <property type="molecule type" value="Genomic_DNA"/>
</dbReference>
<dbReference type="PROSITE" id="PS50850">
    <property type="entry name" value="MFS"/>
    <property type="match status" value="1"/>
</dbReference>
<dbReference type="Pfam" id="PF07690">
    <property type="entry name" value="MFS_1"/>
    <property type="match status" value="1"/>
</dbReference>
<evidence type="ECO:0000256" key="1">
    <source>
        <dbReference type="ARBA" id="ARBA00004651"/>
    </source>
</evidence>
<organism evidence="8 9">
    <name type="scientific">Amycolatopsis pigmentata</name>
    <dbReference type="NCBI Taxonomy" id="450801"/>
    <lineage>
        <taxon>Bacteria</taxon>
        <taxon>Bacillati</taxon>
        <taxon>Actinomycetota</taxon>
        <taxon>Actinomycetes</taxon>
        <taxon>Pseudonocardiales</taxon>
        <taxon>Pseudonocardiaceae</taxon>
        <taxon>Amycolatopsis</taxon>
    </lineage>
</organism>
<dbReference type="Proteomes" id="UP001597417">
    <property type="component" value="Unassembled WGS sequence"/>
</dbReference>
<feature type="transmembrane region" description="Helical" evidence="6">
    <location>
        <begin position="15"/>
        <end position="35"/>
    </location>
</feature>
<keyword evidence="3 6" id="KW-1133">Transmembrane helix</keyword>
<dbReference type="Gene3D" id="1.20.1720.10">
    <property type="entry name" value="Multidrug resistance protein D"/>
    <property type="match status" value="1"/>
</dbReference>
<accession>A0ABW5FPM4</accession>
<evidence type="ECO:0000256" key="5">
    <source>
        <dbReference type="SAM" id="MobiDB-lite"/>
    </source>
</evidence>
<comment type="subcellular location">
    <subcellularLocation>
        <location evidence="1">Cell membrane</location>
        <topology evidence="1">Multi-pass membrane protein</topology>
    </subcellularLocation>
</comment>
<comment type="caution">
    <text evidence="8">The sequence shown here is derived from an EMBL/GenBank/DDBJ whole genome shotgun (WGS) entry which is preliminary data.</text>
</comment>